<dbReference type="InterPro" id="IPR023210">
    <property type="entry name" value="NADP_OxRdtase_dom"/>
</dbReference>
<name>A0ABD5TUH2_9EURY</name>
<keyword evidence="3" id="KW-0560">Oxidoreductase</keyword>
<dbReference type="InterPro" id="IPR036812">
    <property type="entry name" value="NAD(P)_OxRdtase_dom_sf"/>
</dbReference>
<dbReference type="EMBL" id="JBHSXH010000009">
    <property type="protein sequence ID" value="MFC6824195.1"/>
    <property type="molecule type" value="Genomic_DNA"/>
</dbReference>
<dbReference type="Pfam" id="PF00248">
    <property type="entry name" value="Aldo_ket_red"/>
    <property type="match status" value="1"/>
</dbReference>
<keyword evidence="2" id="KW-0521">NADP</keyword>
<dbReference type="Proteomes" id="UP001596408">
    <property type="component" value="Unassembled WGS sequence"/>
</dbReference>
<evidence type="ECO:0000256" key="3">
    <source>
        <dbReference type="ARBA" id="ARBA00023002"/>
    </source>
</evidence>
<comment type="similarity">
    <text evidence="1">Belongs to the aldo/keto reductase family.</text>
</comment>
<comment type="caution">
    <text evidence="5">The sequence shown here is derived from an EMBL/GenBank/DDBJ whole genome shotgun (WGS) entry which is preliminary data.</text>
</comment>
<dbReference type="PANTHER" id="PTHR43827:SF3">
    <property type="entry name" value="NADP-DEPENDENT OXIDOREDUCTASE DOMAIN-CONTAINING PROTEIN"/>
    <property type="match status" value="1"/>
</dbReference>
<dbReference type="SUPFAM" id="SSF51430">
    <property type="entry name" value="NAD(P)-linked oxidoreductase"/>
    <property type="match status" value="1"/>
</dbReference>
<evidence type="ECO:0000313" key="5">
    <source>
        <dbReference type="EMBL" id="MFC6824195.1"/>
    </source>
</evidence>
<proteinExistence type="inferred from homology"/>
<dbReference type="PROSITE" id="PS00062">
    <property type="entry name" value="ALDOKETO_REDUCTASE_2"/>
    <property type="match status" value="1"/>
</dbReference>
<dbReference type="PRINTS" id="PR00069">
    <property type="entry name" value="ALDKETRDTASE"/>
</dbReference>
<dbReference type="InterPro" id="IPR018170">
    <property type="entry name" value="Aldo/ket_reductase_CS"/>
</dbReference>
<organism evidence="5 6">
    <name type="scientific">Halopelagius fulvigenes</name>
    <dbReference type="NCBI Taxonomy" id="1198324"/>
    <lineage>
        <taxon>Archaea</taxon>
        <taxon>Methanobacteriati</taxon>
        <taxon>Methanobacteriota</taxon>
        <taxon>Stenosarchaea group</taxon>
        <taxon>Halobacteria</taxon>
        <taxon>Halobacteriales</taxon>
        <taxon>Haloferacaceae</taxon>
    </lineage>
</organism>
<protein>
    <submittedName>
        <fullName evidence="5">Aldo/keto reductase</fullName>
    </submittedName>
</protein>
<reference evidence="5 6" key="1">
    <citation type="journal article" date="2019" name="Int. J. Syst. Evol. Microbiol.">
        <title>The Global Catalogue of Microorganisms (GCM) 10K type strain sequencing project: providing services to taxonomists for standard genome sequencing and annotation.</title>
        <authorList>
            <consortium name="The Broad Institute Genomics Platform"/>
            <consortium name="The Broad Institute Genome Sequencing Center for Infectious Disease"/>
            <person name="Wu L."/>
            <person name="Ma J."/>
        </authorList>
    </citation>
    <scope>NUCLEOTIDE SEQUENCE [LARGE SCALE GENOMIC DNA]</scope>
    <source>
        <strain evidence="5 6">YIM 94188</strain>
    </source>
</reference>
<dbReference type="InterPro" id="IPR020471">
    <property type="entry name" value="AKR"/>
</dbReference>
<dbReference type="AlphaFoldDB" id="A0ABD5TUH2"/>
<dbReference type="FunFam" id="3.20.20.100:FF:000002">
    <property type="entry name" value="2,5-diketo-D-gluconic acid reductase A"/>
    <property type="match status" value="1"/>
</dbReference>
<sequence>MSIPSRTLPNGDEIPQVGAGTWDIGGETVKESVGAALDAGYAHVDTAEGYENEAEIGEVLAEYDREEIFLTSKVLPSNLHYESVLESCEASLDRLGTDYLDLYLIHWPNPTISLRETMQALERLHEEGKVRNIGVSNFSKYQLMFALKVADVPIAVNQVEFHPWLYQEDLLEYCEDNDVVLTAAAPLARTEVLEDPVIRDVAEEYDRTPAQVVLRWQVQKGVVTIPKSSTPEHIRSNFEVGDWELDADDVGRIDDIDTEKRVYMIDVDDETYGIPR</sequence>
<evidence type="ECO:0000256" key="2">
    <source>
        <dbReference type="ARBA" id="ARBA00022857"/>
    </source>
</evidence>
<dbReference type="GO" id="GO:0016616">
    <property type="term" value="F:oxidoreductase activity, acting on the CH-OH group of donors, NAD or NADP as acceptor"/>
    <property type="evidence" value="ECO:0007669"/>
    <property type="project" value="UniProtKB-ARBA"/>
</dbReference>
<dbReference type="RefSeq" id="WP_379692852.1">
    <property type="nucleotide sequence ID" value="NZ_JBHSXH010000009.1"/>
</dbReference>
<feature type="domain" description="NADP-dependent oxidoreductase" evidence="4">
    <location>
        <begin position="17"/>
        <end position="257"/>
    </location>
</feature>
<dbReference type="PIRSF" id="PIRSF000097">
    <property type="entry name" value="AKR"/>
    <property type="match status" value="1"/>
</dbReference>
<evidence type="ECO:0000313" key="6">
    <source>
        <dbReference type="Proteomes" id="UP001596408"/>
    </source>
</evidence>
<accession>A0ABD5TUH2</accession>
<evidence type="ECO:0000259" key="4">
    <source>
        <dbReference type="Pfam" id="PF00248"/>
    </source>
</evidence>
<dbReference type="CDD" id="cd19073">
    <property type="entry name" value="AKR_AKR3F2_3"/>
    <property type="match status" value="1"/>
</dbReference>
<dbReference type="Gene3D" id="3.20.20.100">
    <property type="entry name" value="NADP-dependent oxidoreductase domain"/>
    <property type="match status" value="1"/>
</dbReference>
<dbReference type="PANTHER" id="PTHR43827">
    <property type="entry name" value="2,5-DIKETO-D-GLUCONIC ACID REDUCTASE"/>
    <property type="match status" value="1"/>
</dbReference>
<keyword evidence="6" id="KW-1185">Reference proteome</keyword>
<gene>
    <name evidence="5" type="ORF">ACFQEV_04185</name>
</gene>
<evidence type="ECO:0000256" key="1">
    <source>
        <dbReference type="ARBA" id="ARBA00007905"/>
    </source>
</evidence>